<dbReference type="SUPFAM" id="SSF47616">
    <property type="entry name" value="GST C-terminal domain-like"/>
    <property type="match status" value="1"/>
</dbReference>
<dbReference type="InterPro" id="IPR010987">
    <property type="entry name" value="Glutathione-S-Trfase_C-like"/>
</dbReference>
<evidence type="ECO:0000313" key="7">
    <source>
        <dbReference type="EMBL" id="CAK7899140.1"/>
    </source>
</evidence>
<proteinExistence type="inferred from homology"/>
<evidence type="ECO:0000259" key="5">
    <source>
        <dbReference type="PROSITE" id="PS50404"/>
    </source>
</evidence>
<dbReference type="PROSITE" id="PS50405">
    <property type="entry name" value="GST_CTER"/>
    <property type="match status" value="1"/>
</dbReference>
<dbReference type="Pfam" id="PF02798">
    <property type="entry name" value="GST_N"/>
    <property type="match status" value="1"/>
</dbReference>
<evidence type="ECO:0000256" key="1">
    <source>
        <dbReference type="ARBA" id="ARBA00004496"/>
    </source>
</evidence>
<dbReference type="PROSITE" id="PS50404">
    <property type="entry name" value="GST_NTER"/>
    <property type="match status" value="1"/>
</dbReference>
<organism evidence="7 8">
    <name type="scientific">Peronospora matthiolae</name>
    <dbReference type="NCBI Taxonomy" id="2874970"/>
    <lineage>
        <taxon>Eukaryota</taxon>
        <taxon>Sar</taxon>
        <taxon>Stramenopiles</taxon>
        <taxon>Oomycota</taxon>
        <taxon>Peronosporomycetes</taxon>
        <taxon>Peronosporales</taxon>
        <taxon>Peronosporaceae</taxon>
        <taxon>Peronospora</taxon>
    </lineage>
</organism>
<dbReference type="InterPro" id="IPR040079">
    <property type="entry name" value="Glutathione_S-Trfase"/>
</dbReference>
<dbReference type="Pfam" id="PF00043">
    <property type="entry name" value="GST_C"/>
    <property type="match status" value="1"/>
</dbReference>
<evidence type="ECO:0000313" key="8">
    <source>
        <dbReference type="Proteomes" id="UP001162060"/>
    </source>
</evidence>
<dbReference type="PANTHER" id="PTHR43917">
    <property type="match status" value="1"/>
</dbReference>
<keyword evidence="3" id="KW-0808">Transferase</keyword>
<gene>
    <name evidence="7" type="ORF">PM001_LOCUS1812</name>
</gene>
<reference evidence="7" key="1">
    <citation type="submission" date="2024-01" db="EMBL/GenBank/DDBJ databases">
        <authorList>
            <person name="Webb A."/>
        </authorList>
    </citation>
    <scope>NUCLEOTIDE SEQUENCE</scope>
    <source>
        <strain evidence="7">Pm1</strain>
    </source>
</reference>
<dbReference type="SFLD" id="SFLDS00019">
    <property type="entry name" value="Glutathione_Transferase_(cytos"/>
    <property type="match status" value="1"/>
</dbReference>
<dbReference type="InterPro" id="IPR036249">
    <property type="entry name" value="Thioredoxin-like_sf"/>
</dbReference>
<name>A0AAV1T504_9STRA</name>
<protein>
    <recommendedName>
        <fullName evidence="9">Glutathione S-transferase</fullName>
    </recommendedName>
</protein>
<evidence type="ECO:0000259" key="6">
    <source>
        <dbReference type="PROSITE" id="PS50405"/>
    </source>
</evidence>
<dbReference type="InterPro" id="IPR004045">
    <property type="entry name" value="Glutathione_S-Trfase_N"/>
</dbReference>
<feature type="domain" description="GST N-terminal" evidence="5">
    <location>
        <begin position="7"/>
        <end position="88"/>
    </location>
</feature>
<dbReference type="GO" id="GO:0005737">
    <property type="term" value="C:cytoplasm"/>
    <property type="evidence" value="ECO:0007669"/>
    <property type="project" value="UniProtKB-SubCell"/>
</dbReference>
<dbReference type="AlphaFoldDB" id="A0AAV1T504"/>
<evidence type="ECO:0000256" key="4">
    <source>
        <dbReference type="RuleBase" id="RU003494"/>
    </source>
</evidence>
<dbReference type="InterPro" id="IPR051369">
    <property type="entry name" value="GST_Theta"/>
</dbReference>
<comment type="similarity">
    <text evidence="4">Belongs to the GST superfamily.</text>
</comment>
<feature type="domain" description="GST C-terminal" evidence="6">
    <location>
        <begin position="96"/>
        <end position="229"/>
    </location>
</feature>
<dbReference type="Proteomes" id="UP001162060">
    <property type="component" value="Unassembled WGS sequence"/>
</dbReference>
<dbReference type="PANTHER" id="PTHR43917:SF8">
    <property type="entry name" value="GH16740P-RELATED"/>
    <property type="match status" value="1"/>
</dbReference>
<dbReference type="EMBL" id="CAKLBY020000016">
    <property type="protein sequence ID" value="CAK7899140.1"/>
    <property type="molecule type" value="Genomic_DNA"/>
</dbReference>
<dbReference type="Gene3D" id="3.40.30.10">
    <property type="entry name" value="Glutaredoxin"/>
    <property type="match status" value="1"/>
</dbReference>
<dbReference type="InterPro" id="IPR036282">
    <property type="entry name" value="Glutathione-S-Trfase_C_sf"/>
</dbReference>
<accession>A0AAV1T504</accession>
<dbReference type="InterPro" id="IPR004046">
    <property type="entry name" value="GST_C"/>
</dbReference>
<dbReference type="SUPFAM" id="SSF52833">
    <property type="entry name" value="Thioredoxin-like"/>
    <property type="match status" value="1"/>
</dbReference>
<evidence type="ECO:0000256" key="3">
    <source>
        <dbReference type="ARBA" id="ARBA00022679"/>
    </source>
</evidence>
<evidence type="ECO:0008006" key="9">
    <source>
        <dbReference type="Google" id="ProtNLM"/>
    </source>
</evidence>
<dbReference type="FunFam" id="1.20.1050.10:FF:000039">
    <property type="entry name" value="Glutathione S-transferase theta-1"/>
    <property type="match status" value="1"/>
</dbReference>
<evidence type="ECO:0000256" key="2">
    <source>
        <dbReference type="ARBA" id="ARBA00022490"/>
    </source>
</evidence>
<dbReference type="FunFam" id="3.40.30.10:FF:000295">
    <property type="entry name" value="Glutathione S-transferase unclassified 1"/>
    <property type="match status" value="1"/>
</dbReference>
<dbReference type="Gene3D" id="1.20.1050.10">
    <property type="match status" value="1"/>
</dbReference>
<sequence>MKHLAIVALQLYANFISQPSRSVIWVLKVKNVDFNLVEMNPGADFFKSDEFGALNPNRFVPVIKDEDFVLTEGMAILQYLGDRFNWTGPADLYPNDIRVRAKIDEYLHWHHTNTRLFTINIFRPATAQRNNSATGKDLEALGGTDDLIAKVFGLLEVFLVNDYIAHTNFPTIADFAAYCEIDQLGMMGFQFSQYPKVSAWIGRMKKTAYNEEVHQKLEVYVDERGLRNFHS</sequence>
<keyword evidence="2" id="KW-0963">Cytoplasm</keyword>
<dbReference type="GO" id="GO:0004364">
    <property type="term" value="F:glutathione transferase activity"/>
    <property type="evidence" value="ECO:0007669"/>
    <property type="project" value="TreeGrafter"/>
</dbReference>
<comment type="subcellular location">
    <subcellularLocation>
        <location evidence="1">Cytoplasm</location>
    </subcellularLocation>
</comment>
<dbReference type="SFLD" id="SFLDG00358">
    <property type="entry name" value="Main_(cytGST)"/>
    <property type="match status" value="1"/>
</dbReference>
<comment type="caution">
    <text evidence="7">The sequence shown here is derived from an EMBL/GenBank/DDBJ whole genome shotgun (WGS) entry which is preliminary data.</text>
</comment>
<dbReference type="GO" id="GO:0006749">
    <property type="term" value="P:glutathione metabolic process"/>
    <property type="evidence" value="ECO:0007669"/>
    <property type="project" value="TreeGrafter"/>
</dbReference>